<dbReference type="Proteomes" id="UP000617734">
    <property type="component" value="Unassembled WGS sequence"/>
</dbReference>
<reference evidence="2" key="2">
    <citation type="submission" date="2020-09" db="EMBL/GenBank/DDBJ databases">
        <authorList>
            <person name="Sun Q."/>
            <person name="Ohkuma M."/>
        </authorList>
    </citation>
    <scope>NUCLEOTIDE SEQUENCE</scope>
    <source>
        <strain evidence="2">JCM 4646</strain>
    </source>
</reference>
<name>A0A919FXK0_9ACTN</name>
<reference evidence="2" key="1">
    <citation type="journal article" date="2014" name="Int. J. Syst. Evol. Microbiol.">
        <title>Complete genome sequence of Corynebacterium casei LMG S-19264T (=DSM 44701T), isolated from a smear-ripened cheese.</title>
        <authorList>
            <consortium name="US DOE Joint Genome Institute (JGI-PGF)"/>
            <person name="Walter F."/>
            <person name="Albersmeier A."/>
            <person name="Kalinowski J."/>
            <person name="Ruckert C."/>
        </authorList>
    </citation>
    <scope>NUCLEOTIDE SEQUENCE</scope>
    <source>
        <strain evidence="2">JCM 4646</strain>
    </source>
</reference>
<dbReference type="EMBL" id="BNBO01000022">
    <property type="protein sequence ID" value="GHH74255.1"/>
    <property type="molecule type" value="Genomic_DNA"/>
</dbReference>
<feature type="region of interest" description="Disordered" evidence="1">
    <location>
        <begin position="91"/>
        <end position="124"/>
    </location>
</feature>
<dbReference type="GeneID" id="95354456"/>
<comment type="caution">
    <text evidence="2">The sequence shown here is derived from an EMBL/GenBank/DDBJ whole genome shotgun (WGS) entry which is preliminary data.</text>
</comment>
<keyword evidence="3" id="KW-1185">Reference proteome</keyword>
<evidence type="ECO:0000256" key="1">
    <source>
        <dbReference type="SAM" id="MobiDB-lite"/>
    </source>
</evidence>
<sequence>MRGRAGRWPRIAQELARADAGTAGLLDTVEQMLPAGGPQTLPQVLAPVRAYLLRALGADRPFEGACVFAGEIAAAGRPPVQVRVELLAPAPEDGRRVLGPSRRPAPPDAGEARISPAGAGPAPG</sequence>
<evidence type="ECO:0000313" key="2">
    <source>
        <dbReference type="EMBL" id="GHH74255.1"/>
    </source>
</evidence>
<gene>
    <name evidence="2" type="ORF">GCM10018781_40510</name>
</gene>
<protein>
    <submittedName>
        <fullName evidence="2">Uncharacterized protein</fullName>
    </submittedName>
</protein>
<proteinExistence type="predicted"/>
<evidence type="ECO:0000313" key="3">
    <source>
        <dbReference type="Proteomes" id="UP000617734"/>
    </source>
</evidence>
<dbReference type="RefSeq" id="WP_190212294.1">
    <property type="nucleotide sequence ID" value="NZ_BNBO01000022.1"/>
</dbReference>
<organism evidence="2 3">
    <name type="scientific">Kitasatospora indigofera</name>
    <dbReference type="NCBI Taxonomy" id="67307"/>
    <lineage>
        <taxon>Bacteria</taxon>
        <taxon>Bacillati</taxon>
        <taxon>Actinomycetota</taxon>
        <taxon>Actinomycetes</taxon>
        <taxon>Kitasatosporales</taxon>
        <taxon>Streptomycetaceae</taxon>
        <taxon>Kitasatospora</taxon>
    </lineage>
</organism>
<accession>A0A919FXK0</accession>
<dbReference type="AlphaFoldDB" id="A0A919FXK0"/>